<reference evidence="3" key="1">
    <citation type="submission" date="2020-07" db="EMBL/GenBank/DDBJ databases">
        <title>Draft Genome Sequence of a Deep-Sea Yeast, Naganishia (Cryptococcus) liquefaciens strain N6.</title>
        <authorList>
            <person name="Han Y.W."/>
            <person name="Kajitani R."/>
            <person name="Morimoto H."/>
            <person name="Parhat M."/>
            <person name="Tsubouchi H."/>
            <person name="Bakenova O."/>
            <person name="Ogata M."/>
            <person name="Argunhan B."/>
            <person name="Aoki R."/>
            <person name="Kajiwara S."/>
            <person name="Itoh T."/>
            <person name="Iwasaki H."/>
        </authorList>
    </citation>
    <scope>NUCLEOTIDE SEQUENCE</scope>
    <source>
        <strain evidence="3">N6</strain>
    </source>
</reference>
<organism evidence="3 4">
    <name type="scientific">Naganishia liquefaciens</name>
    <dbReference type="NCBI Taxonomy" id="104408"/>
    <lineage>
        <taxon>Eukaryota</taxon>
        <taxon>Fungi</taxon>
        <taxon>Dikarya</taxon>
        <taxon>Basidiomycota</taxon>
        <taxon>Agaricomycotina</taxon>
        <taxon>Tremellomycetes</taxon>
        <taxon>Filobasidiales</taxon>
        <taxon>Filobasidiaceae</taxon>
        <taxon>Naganishia</taxon>
    </lineage>
</organism>
<feature type="region of interest" description="Disordered" evidence="2">
    <location>
        <begin position="252"/>
        <end position="272"/>
    </location>
</feature>
<dbReference type="PANTHER" id="PTHR46910">
    <property type="entry name" value="TRANSCRIPTION FACTOR PDR1"/>
    <property type="match status" value="1"/>
</dbReference>
<feature type="compositionally biased region" description="Polar residues" evidence="2">
    <location>
        <begin position="59"/>
        <end position="70"/>
    </location>
</feature>
<keyword evidence="4" id="KW-1185">Reference proteome</keyword>
<evidence type="ECO:0000313" key="4">
    <source>
        <dbReference type="Proteomes" id="UP000620104"/>
    </source>
</evidence>
<feature type="compositionally biased region" description="Polar residues" evidence="2">
    <location>
        <begin position="195"/>
        <end position="205"/>
    </location>
</feature>
<dbReference type="Gene3D" id="4.10.240.10">
    <property type="entry name" value="Zn(2)-C6 fungal-type DNA-binding domain"/>
    <property type="match status" value="1"/>
</dbReference>
<keyword evidence="1" id="KW-0539">Nucleus</keyword>
<dbReference type="OrthoDB" id="3263880at2759"/>
<feature type="region of interest" description="Disordered" evidence="2">
    <location>
        <begin position="177"/>
        <end position="208"/>
    </location>
</feature>
<dbReference type="GO" id="GO:0008270">
    <property type="term" value="F:zinc ion binding"/>
    <property type="evidence" value="ECO:0007669"/>
    <property type="project" value="InterPro"/>
</dbReference>
<dbReference type="InterPro" id="IPR001138">
    <property type="entry name" value="Zn2Cys6_DnaBD"/>
</dbReference>
<dbReference type="AlphaFoldDB" id="A0A8H3TRF7"/>
<dbReference type="EMBL" id="BLZA01000013">
    <property type="protein sequence ID" value="GHJ85596.1"/>
    <property type="molecule type" value="Genomic_DNA"/>
</dbReference>
<dbReference type="PANTHER" id="PTHR46910:SF1">
    <property type="entry name" value="MISCELLANEOUS ZN(II)2CYS6 TRANSCRIPTION FACTOR (EUROFUNG)-RELATED"/>
    <property type="match status" value="1"/>
</dbReference>
<evidence type="ECO:0008006" key="5">
    <source>
        <dbReference type="Google" id="ProtNLM"/>
    </source>
</evidence>
<dbReference type="CDD" id="cd12148">
    <property type="entry name" value="fungal_TF_MHR"/>
    <property type="match status" value="1"/>
</dbReference>
<evidence type="ECO:0000256" key="1">
    <source>
        <dbReference type="ARBA" id="ARBA00023242"/>
    </source>
</evidence>
<gene>
    <name evidence="3" type="ORF">NliqN6_1998</name>
</gene>
<comment type="caution">
    <text evidence="3">The sequence shown here is derived from an EMBL/GenBank/DDBJ whole genome shotgun (WGS) entry which is preliminary data.</text>
</comment>
<feature type="region of interest" description="Disordered" evidence="2">
    <location>
        <begin position="428"/>
        <end position="450"/>
    </location>
</feature>
<dbReference type="InterPro" id="IPR036864">
    <property type="entry name" value="Zn2-C6_fun-type_DNA-bd_sf"/>
</dbReference>
<evidence type="ECO:0000313" key="3">
    <source>
        <dbReference type="EMBL" id="GHJ85596.1"/>
    </source>
</evidence>
<protein>
    <recommendedName>
        <fullName evidence="5">Transcription factor domain-containing protein</fullName>
    </recommendedName>
</protein>
<accession>A0A8H3TRF7</accession>
<dbReference type="CDD" id="cd00067">
    <property type="entry name" value="GAL4"/>
    <property type="match status" value="1"/>
</dbReference>
<evidence type="ECO:0000256" key="2">
    <source>
        <dbReference type="SAM" id="MobiDB-lite"/>
    </source>
</evidence>
<feature type="compositionally biased region" description="Low complexity" evidence="2">
    <location>
        <begin position="432"/>
        <end position="441"/>
    </location>
</feature>
<sequence length="975" mass="108174">MTFTVQQPVSTLAPSVLHIPRTQAMAIPGGSGYVPVMDPSLPHTSTSAPTISVGDWIPQLTSSSSPSVQKPTDKPIKKPRQQFSACTACRIRRVKCDLKDLRVEWEKLHLGSSTKSSSAIGTDLAATFVADRGKRKGRSHGKPDLTTIAKKDDIRCTNCYSRGSKCIDEFAHRKRARPEGRTAASVRSQAGRHSVSPSKSQSINLGSREKYLELPEGSSTWRSSSQHGDFYSPLEEKPIIDFGELSWTEASRDTWDATEDEEPKNAEASISTHPELQESLSVSSLSFEPQGVSKPITVEDTNNVANLGLSGDGLAGQRADATSPEFVIKPKPSLPQEGLQEDHDDLDDMLKLTIPELDIAFFESDFYRSLHIQRPIMDPVVFKERYLSVSPPRATNMGQIGAILCQTMYAWACSYGVNGSGELAVAPREWHSPSSKSSSEQKQPDSRHEIARRSQLAKTNLVIKQILKEIDRAGIYRKITWDGVRCLLLVLPLTEYTCTSAERSAMYECALGQVFQLCSASALGYDGLPHVAEPTDEISKRRLYWYAFVHEGITTGLKGGRMVLEEDDIDSLEDILPKTAKRATASPDSYNSVAKFASAPIRLSIACRLIHKALTGPKARRSEQVDSIKLRTAWTMLEEGWREFETIKTYSPGPHRRDDLIRFADGWKFFLYQAHNVVRESLEHRTQILLANNHADPPSLQSHMNSQLSNDRRQILLEVQNLRNIAQAKCQDLTVEIVALVRHHLHSPLFEWDANLVRDGIYYAATLLAAGGGAEDDISCCVQALSQMRWGFSRSLERIGRIWELRARTAQPSGGTNLGAVDVAARAAREELTPTETSNLQYYLPQLSPSAPSMNMSSYDVSNPFAQQEPLRSALDQHYWSGLPEPSEQGLHSGMGSLPVGPQKFSHLRPQNLHAMRQVGEDASSRHAYTVPGHARGDASMWAAQPVQYGEGNHIMQHWQGQINPGMSRWTQPPQ</sequence>
<dbReference type="GO" id="GO:0000981">
    <property type="term" value="F:DNA-binding transcription factor activity, RNA polymerase II-specific"/>
    <property type="evidence" value="ECO:0007669"/>
    <property type="project" value="InterPro"/>
</dbReference>
<feature type="region of interest" description="Disordered" evidence="2">
    <location>
        <begin position="59"/>
        <end position="79"/>
    </location>
</feature>
<proteinExistence type="predicted"/>
<dbReference type="InterPro" id="IPR050987">
    <property type="entry name" value="AtrR-like"/>
</dbReference>
<dbReference type="Proteomes" id="UP000620104">
    <property type="component" value="Unassembled WGS sequence"/>
</dbReference>
<name>A0A8H3TRF7_9TREE</name>